<comment type="caution">
    <text evidence="2">The sequence shown here is derived from an EMBL/GenBank/DDBJ whole genome shotgun (WGS) entry which is preliminary data.</text>
</comment>
<name>A0A9P6CRR1_9AGAR</name>
<organism evidence="2 3">
    <name type="scientific">Pholiota conissans</name>
    <dbReference type="NCBI Taxonomy" id="109636"/>
    <lineage>
        <taxon>Eukaryota</taxon>
        <taxon>Fungi</taxon>
        <taxon>Dikarya</taxon>
        <taxon>Basidiomycota</taxon>
        <taxon>Agaricomycotina</taxon>
        <taxon>Agaricomycetes</taxon>
        <taxon>Agaricomycetidae</taxon>
        <taxon>Agaricales</taxon>
        <taxon>Agaricineae</taxon>
        <taxon>Strophariaceae</taxon>
        <taxon>Pholiota</taxon>
    </lineage>
</organism>
<dbReference type="Proteomes" id="UP000807469">
    <property type="component" value="Unassembled WGS sequence"/>
</dbReference>
<sequence>MQTSIDSPMVPPDVCRQSYSFKHLTLTHIALAKLTSAHGSSIINLKEKEVRSIAPPPRPPANCTPSITSRSSPSPSPSSPVLRQGGGPHYMSASVHRCGTIALNDFAVVLAKKRRINMVMRKATAKVIET</sequence>
<dbReference type="OrthoDB" id="1875589at2759"/>
<reference evidence="2" key="1">
    <citation type="submission" date="2020-11" db="EMBL/GenBank/DDBJ databases">
        <authorList>
            <consortium name="DOE Joint Genome Institute"/>
            <person name="Ahrendt S."/>
            <person name="Riley R."/>
            <person name="Andreopoulos W."/>
            <person name="Labutti K."/>
            <person name="Pangilinan J."/>
            <person name="Ruiz-Duenas F.J."/>
            <person name="Barrasa J.M."/>
            <person name="Sanchez-Garcia M."/>
            <person name="Camarero S."/>
            <person name="Miyauchi S."/>
            <person name="Serrano A."/>
            <person name="Linde D."/>
            <person name="Babiker R."/>
            <person name="Drula E."/>
            <person name="Ayuso-Fernandez I."/>
            <person name="Pacheco R."/>
            <person name="Padilla G."/>
            <person name="Ferreira P."/>
            <person name="Barriuso J."/>
            <person name="Kellner H."/>
            <person name="Castanera R."/>
            <person name="Alfaro M."/>
            <person name="Ramirez L."/>
            <person name="Pisabarro A.G."/>
            <person name="Kuo A."/>
            <person name="Tritt A."/>
            <person name="Lipzen A."/>
            <person name="He G."/>
            <person name="Yan M."/>
            <person name="Ng V."/>
            <person name="Cullen D."/>
            <person name="Martin F."/>
            <person name="Rosso M.-N."/>
            <person name="Henrissat B."/>
            <person name="Hibbett D."/>
            <person name="Martinez A.T."/>
            <person name="Grigoriev I.V."/>
        </authorList>
    </citation>
    <scope>NUCLEOTIDE SEQUENCE</scope>
    <source>
        <strain evidence="2">CIRM-BRFM 674</strain>
    </source>
</reference>
<dbReference type="EMBL" id="MU155265">
    <property type="protein sequence ID" value="KAF9477321.1"/>
    <property type="molecule type" value="Genomic_DNA"/>
</dbReference>
<accession>A0A9P6CRR1</accession>
<evidence type="ECO:0000313" key="3">
    <source>
        <dbReference type="Proteomes" id="UP000807469"/>
    </source>
</evidence>
<protein>
    <submittedName>
        <fullName evidence="2">Uncharacterized protein</fullName>
    </submittedName>
</protein>
<dbReference type="AlphaFoldDB" id="A0A9P6CRR1"/>
<gene>
    <name evidence="2" type="ORF">BDN70DRAFT_881351</name>
</gene>
<evidence type="ECO:0000313" key="2">
    <source>
        <dbReference type="EMBL" id="KAF9477321.1"/>
    </source>
</evidence>
<proteinExistence type="predicted"/>
<feature type="region of interest" description="Disordered" evidence="1">
    <location>
        <begin position="48"/>
        <end position="89"/>
    </location>
</feature>
<keyword evidence="3" id="KW-1185">Reference proteome</keyword>
<evidence type="ECO:0000256" key="1">
    <source>
        <dbReference type="SAM" id="MobiDB-lite"/>
    </source>
</evidence>